<evidence type="ECO:0000256" key="16">
    <source>
        <dbReference type="ARBA" id="ARBA00022989"/>
    </source>
</evidence>
<keyword evidence="18 24" id="KW-0675">Receptor</keyword>
<keyword evidence="15" id="KW-0067">ATP-binding</keyword>
<evidence type="ECO:0000256" key="15">
    <source>
        <dbReference type="ARBA" id="ARBA00022840"/>
    </source>
</evidence>
<keyword evidence="14 24" id="KW-0418">Kinase</keyword>
<dbReference type="SMART" id="SM00369">
    <property type="entry name" value="LRR_TYP"/>
    <property type="match status" value="6"/>
</dbReference>
<dbReference type="FunFam" id="3.80.10.10:FF:000383">
    <property type="entry name" value="Leucine-rich repeat receptor protein kinase EMS1"/>
    <property type="match status" value="1"/>
</dbReference>
<evidence type="ECO:0000256" key="18">
    <source>
        <dbReference type="ARBA" id="ARBA00023170"/>
    </source>
</evidence>
<dbReference type="InterPro" id="IPR011009">
    <property type="entry name" value="Kinase-like_dom_sf"/>
</dbReference>
<dbReference type="InterPro" id="IPR003591">
    <property type="entry name" value="Leu-rich_rpt_typical-subtyp"/>
</dbReference>
<evidence type="ECO:0000256" key="2">
    <source>
        <dbReference type="ARBA" id="ARBA00004479"/>
    </source>
</evidence>
<protein>
    <recommendedName>
        <fullName evidence="4">non-specific serine/threonine protein kinase</fullName>
        <ecNumber evidence="4">2.7.11.1</ecNumber>
    </recommendedName>
</protein>
<evidence type="ECO:0000256" key="20">
    <source>
        <dbReference type="ARBA" id="ARBA00047899"/>
    </source>
</evidence>
<organism evidence="24 25">
    <name type="scientific">Pyrus ussuriensis x Pyrus communis</name>
    <dbReference type="NCBI Taxonomy" id="2448454"/>
    <lineage>
        <taxon>Eukaryota</taxon>
        <taxon>Viridiplantae</taxon>
        <taxon>Streptophyta</taxon>
        <taxon>Embryophyta</taxon>
        <taxon>Tracheophyta</taxon>
        <taxon>Spermatophyta</taxon>
        <taxon>Magnoliopsida</taxon>
        <taxon>eudicotyledons</taxon>
        <taxon>Gunneridae</taxon>
        <taxon>Pentapetalae</taxon>
        <taxon>rosids</taxon>
        <taxon>fabids</taxon>
        <taxon>Rosales</taxon>
        <taxon>Rosaceae</taxon>
        <taxon>Amygdaloideae</taxon>
        <taxon>Maleae</taxon>
        <taxon>Pyrus</taxon>
    </lineage>
</organism>
<comment type="catalytic activity">
    <reaction evidence="21">
        <text>L-seryl-[protein] + ATP = O-phospho-L-seryl-[protein] + ADP + H(+)</text>
        <dbReference type="Rhea" id="RHEA:17989"/>
        <dbReference type="Rhea" id="RHEA-COMP:9863"/>
        <dbReference type="Rhea" id="RHEA-COMP:11604"/>
        <dbReference type="ChEBI" id="CHEBI:15378"/>
        <dbReference type="ChEBI" id="CHEBI:29999"/>
        <dbReference type="ChEBI" id="CHEBI:30616"/>
        <dbReference type="ChEBI" id="CHEBI:83421"/>
        <dbReference type="ChEBI" id="CHEBI:456216"/>
        <dbReference type="EC" id="2.7.11.1"/>
    </reaction>
</comment>
<dbReference type="GO" id="GO:0004674">
    <property type="term" value="F:protein serine/threonine kinase activity"/>
    <property type="evidence" value="ECO:0007669"/>
    <property type="project" value="UniProtKB-KW"/>
</dbReference>
<keyword evidence="8" id="KW-0433">Leucine-rich repeat</keyword>
<evidence type="ECO:0000256" key="8">
    <source>
        <dbReference type="ARBA" id="ARBA00022614"/>
    </source>
</evidence>
<dbReference type="InterPro" id="IPR051716">
    <property type="entry name" value="Plant_RL_S/T_kinase"/>
</dbReference>
<evidence type="ECO:0000256" key="22">
    <source>
        <dbReference type="SAM" id="Phobius"/>
    </source>
</evidence>
<evidence type="ECO:0000256" key="17">
    <source>
        <dbReference type="ARBA" id="ARBA00023136"/>
    </source>
</evidence>
<dbReference type="InterPro" id="IPR001611">
    <property type="entry name" value="Leu-rich_rpt"/>
</dbReference>
<evidence type="ECO:0000256" key="9">
    <source>
        <dbReference type="ARBA" id="ARBA00022679"/>
    </source>
</evidence>
<evidence type="ECO:0000256" key="13">
    <source>
        <dbReference type="ARBA" id="ARBA00022741"/>
    </source>
</evidence>
<keyword evidence="9" id="KW-0808">Transferase</keyword>
<accession>A0A5N5F660</accession>
<keyword evidence="7" id="KW-0597">Phosphoprotein</keyword>
<evidence type="ECO:0000313" key="25">
    <source>
        <dbReference type="Proteomes" id="UP000327157"/>
    </source>
</evidence>
<comment type="similarity">
    <text evidence="3">Belongs to the protein kinase superfamily. Ser/Thr protein kinase family.</text>
</comment>
<dbReference type="FunFam" id="1.10.510.10:FF:000358">
    <property type="entry name" value="Putative leucine-rich repeat receptor-like serine/threonine-protein kinase"/>
    <property type="match status" value="1"/>
</dbReference>
<dbReference type="Gene3D" id="1.10.510.10">
    <property type="entry name" value="Transferase(Phosphotransferase) domain 1"/>
    <property type="match status" value="1"/>
</dbReference>
<feature type="domain" description="Protein kinase" evidence="23">
    <location>
        <begin position="674"/>
        <end position="954"/>
    </location>
</feature>
<name>A0A5N5F660_9ROSA</name>
<evidence type="ECO:0000256" key="1">
    <source>
        <dbReference type="ARBA" id="ARBA00004162"/>
    </source>
</evidence>
<keyword evidence="25" id="KW-1185">Reference proteome</keyword>
<evidence type="ECO:0000259" key="23">
    <source>
        <dbReference type="PROSITE" id="PS50011"/>
    </source>
</evidence>
<keyword evidence="10 22" id="KW-0812">Transmembrane</keyword>
<keyword evidence="16 22" id="KW-1133">Transmembrane helix</keyword>
<reference evidence="24 25" key="1">
    <citation type="submission" date="2019-09" db="EMBL/GenBank/DDBJ databases">
        <authorList>
            <person name="Ou C."/>
        </authorList>
    </citation>
    <scope>NUCLEOTIDE SEQUENCE [LARGE SCALE GENOMIC DNA]</scope>
    <source>
        <strain evidence="24">S2</strain>
        <tissue evidence="24">Leaf</tissue>
    </source>
</reference>
<dbReference type="SMART" id="SM00220">
    <property type="entry name" value="S_TKc"/>
    <property type="match status" value="1"/>
</dbReference>
<comment type="subcellular location">
    <subcellularLocation>
        <location evidence="1">Cell membrane</location>
        <topology evidence="1">Single-pass membrane protein</topology>
    </subcellularLocation>
    <subcellularLocation>
        <location evidence="2">Membrane</location>
        <topology evidence="2">Single-pass type I membrane protein</topology>
    </subcellularLocation>
</comment>
<dbReference type="InterPro" id="IPR032675">
    <property type="entry name" value="LRR_dom_sf"/>
</dbReference>
<dbReference type="EMBL" id="SMOL01000768">
    <property type="protein sequence ID" value="KAB2598528.1"/>
    <property type="molecule type" value="Genomic_DNA"/>
</dbReference>
<dbReference type="PANTHER" id="PTHR48053:SF37">
    <property type="entry name" value="LEUCINE-RICH REPEAT PROTEIN KINASE FAMILY PROTEIN"/>
    <property type="match status" value="1"/>
</dbReference>
<dbReference type="OrthoDB" id="676979at2759"/>
<evidence type="ECO:0000256" key="12">
    <source>
        <dbReference type="ARBA" id="ARBA00022737"/>
    </source>
</evidence>
<evidence type="ECO:0000256" key="19">
    <source>
        <dbReference type="ARBA" id="ARBA00023180"/>
    </source>
</evidence>
<evidence type="ECO:0000313" key="24">
    <source>
        <dbReference type="EMBL" id="KAB2598528.1"/>
    </source>
</evidence>
<evidence type="ECO:0000256" key="10">
    <source>
        <dbReference type="ARBA" id="ARBA00022692"/>
    </source>
</evidence>
<dbReference type="PANTHER" id="PTHR48053">
    <property type="entry name" value="LEUCINE RICH REPEAT FAMILY PROTEIN, EXPRESSED"/>
    <property type="match status" value="1"/>
</dbReference>
<sequence>MVRVWRSTVLLQIMKIKGRLLFKAASILTLLIIFFSLGLGLQQEWNETNRFALLPFKAQINQDPHQVMSSWNESTHFCQWHGVTCGRRHRQRVTALDLQSQNLGGSISPHIGNLTFHRKLFLQNNSFVHEIPPEIGRLRRFQFFLLFNNSLSGSIPANISTCFNLIFLYLGGTNLVGKIPRQLGFLSQLYAFALDQNNFIGEIPSSLGNLTALDRISFLYNYVVGNIPTSLGQLKQLTFLSAAANRFSGLFTPSIYHLCVPSNFDKTLPNLLYFSIGANQFTGSIHLSISNATSLVDFVVADNKLTGGVPNLQKLHNLQKFSIFPNQLESNEPGDLRFVSDLTNATELIWCIFSDNNFEGTLPASISNLSKLEILQVGGNKLHGSIPAGIGNLVNYIPIQLGKLTKLGVLYGQDNELTGSIPLSLGNLTKLTELTLQRNNLQGGIPLSLGECHGLLELDLSQNNLDGAIPLQLLNGLKIFELLSSLGKLDFSDNRLSGNLPSSLGSCVSLEVLHLQGNFFNGTIPSSMSSLGGIQDLDLSRNNLSGEIPQFLEGFRGLKKLNLSFNEFWGAVPVDGVFKNATATSVVGNSRLCGGIEDLRLSICNSNETKGRGLSHRFKLTICMVCGFLGIAMARSLLFLCSLIKKRKSIAQSTLANSILQVSYNTFLKATNGFSSTNLIGVGSFGAQLVAVKVFNLLLRGASKSFLAEFNFRGNDFKALVYKFMGNGSLEEWIHPTDGPEEVTDASKKLNLLQRLGIAIDVSCALDYLHNHCEPPIVHCDLKPSNVLLDNELVGHVTDFGLARFLSKLAINVSTNDQTSSIGLRGSIGYVAPEYGMGSEVSTNGDVHSFGILLLEMFTGKRPTDRMFSDGLNLCNFVKANFGGQVTEVADSILVQVGIPTNTTPNQCSARSEKVEECLSSMLRIGVSWSVESPRDRKEISDFVNELQSIRVILLA</sequence>
<dbReference type="FunFam" id="3.80.10.10:FF:000095">
    <property type="entry name" value="LRR receptor-like serine/threonine-protein kinase GSO1"/>
    <property type="match status" value="1"/>
</dbReference>
<proteinExistence type="inferred from homology"/>
<dbReference type="Pfam" id="PF07714">
    <property type="entry name" value="PK_Tyr_Ser-Thr"/>
    <property type="match status" value="1"/>
</dbReference>
<dbReference type="InterPro" id="IPR001245">
    <property type="entry name" value="Ser-Thr/Tyr_kinase_cat_dom"/>
</dbReference>
<keyword evidence="5" id="KW-1003">Cell membrane</keyword>
<comment type="caution">
    <text evidence="24">The sequence shown here is derived from an EMBL/GenBank/DDBJ whole genome shotgun (WGS) entry which is preliminary data.</text>
</comment>
<dbReference type="FunFam" id="3.80.10.10:FF:000565">
    <property type="entry name" value="Leucine-rich repeat receptor-like kinase protein FLORAL ORGAN NUMBER1"/>
    <property type="match status" value="1"/>
</dbReference>
<dbReference type="GO" id="GO:0005524">
    <property type="term" value="F:ATP binding"/>
    <property type="evidence" value="ECO:0007669"/>
    <property type="project" value="UniProtKB-KW"/>
</dbReference>
<dbReference type="InterPro" id="IPR008271">
    <property type="entry name" value="Ser/Thr_kinase_AS"/>
</dbReference>
<dbReference type="Pfam" id="PF13855">
    <property type="entry name" value="LRR_8"/>
    <property type="match status" value="1"/>
</dbReference>
<dbReference type="PROSITE" id="PS50011">
    <property type="entry name" value="PROTEIN_KINASE_DOM"/>
    <property type="match status" value="1"/>
</dbReference>
<dbReference type="SUPFAM" id="SSF56112">
    <property type="entry name" value="Protein kinase-like (PK-like)"/>
    <property type="match status" value="1"/>
</dbReference>
<dbReference type="InterPro" id="IPR000719">
    <property type="entry name" value="Prot_kinase_dom"/>
</dbReference>
<dbReference type="PROSITE" id="PS00108">
    <property type="entry name" value="PROTEIN_KINASE_ST"/>
    <property type="match status" value="1"/>
</dbReference>
<evidence type="ECO:0000256" key="4">
    <source>
        <dbReference type="ARBA" id="ARBA00012513"/>
    </source>
</evidence>
<dbReference type="SUPFAM" id="SSF52058">
    <property type="entry name" value="L domain-like"/>
    <property type="match status" value="2"/>
</dbReference>
<keyword evidence="6" id="KW-0723">Serine/threonine-protein kinase</keyword>
<dbReference type="GO" id="GO:0005886">
    <property type="term" value="C:plasma membrane"/>
    <property type="evidence" value="ECO:0007669"/>
    <property type="project" value="UniProtKB-SubCell"/>
</dbReference>
<dbReference type="InterPro" id="IPR013210">
    <property type="entry name" value="LRR_N_plant-typ"/>
</dbReference>
<keyword evidence="17 22" id="KW-0472">Membrane</keyword>
<dbReference type="EC" id="2.7.11.1" evidence="4"/>
<comment type="catalytic activity">
    <reaction evidence="20">
        <text>L-threonyl-[protein] + ATP = O-phospho-L-threonyl-[protein] + ADP + H(+)</text>
        <dbReference type="Rhea" id="RHEA:46608"/>
        <dbReference type="Rhea" id="RHEA-COMP:11060"/>
        <dbReference type="Rhea" id="RHEA-COMP:11605"/>
        <dbReference type="ChEBI" id="CHEBI:15378"/>
        <dbReference type="ChEBI" id="CHEBI:30013"/>
        <dbReference type="ChEBI" id="CHEBI:30616"/>
        <dbReference type="ChEBI" id="CHEBI:61977"/>
        <dbReference type="ChEBI" id="CHEBI:456216"/>
        <dbReference type="EC" id="2.7.11.1"/>
    </reaction>
</comment>
<gene>
    <name evidence="24" type="ORF">D8674_001448</name>
</gene>
<evidence type="ECO:0000256" key="14">
    <source>
        <dbReference type="ARBA" id="ARBA00022777"/>
    </source>
</evidence>
<keyword evidence="19" id="KW-0325">Glycoprotein</keyword>
<reference evidence="25" key="2">
    <citation type="submission" date="2019-10" db="EMBL/GenBank/DDBJ databases">
        <title>A de novo genome assembly of a pear dwarfing rootstock.</title>
        <authorList>
            <person name="Wang F."/>
            <person name="Wang J."/>
            <person name="Li S."/>
            <person name="Zhang Y."/>
            <person name="Fang M."/>
            <person name="Ma L."/>
            <person name="Zhao Y."/>
            <person name="Jiang S."/>
        </authorList>
    </citation>
    <scope>NUCLEOTIDE SEQUENCE [LARGE SCALE GENOMIC DNA]</scope>
</reference>
<dbReference type="Gene3D" id="3.80.10.10">
    <property type="entry name" value="Ribonuclease Inhibitor"/>
    <property type="match status" value="3"/>
</dbReference>
<dbReference type="Proteomes" id="UP000327157">
    <property type="component" value="Chromosome 1"/>
</dbReference>
<dbReference type="Pfam" id="PF08263">
    <property type="entry name" value="LRRNT_2"/>
    <property type="match status" value="1"/>
</dbReference>
<evidence type="ECO:0000256" key="7">
    <source>
        <dbReference type="ARBA" id="ARBA00022553"/>
    </source>
</evidence>
<keyword evidence="12" id="KW-0677">Repeat</keyword>
<evidence type="ECO:0000256" key="3">
    <source>
        <dbReference type="ARBA" id="ARBA00008684"/>
    </source>
</evidence>
<keyword evidence="13" id="KW-0547">Nucleotide-binding</keyword>
<dbReference type="Pfam" id="PF00560">
    <property type="entry name" value="LRR_1"/>
    <property type="match status" value="2"/>
</dbReference>
<dbReference type="AlphaFoldDB" id="A0A5N5F660"/>
<evidence type="ECO:0000256" key="6">
    <source>
        <dbReference type="ARBA" id="ARBA00022527"/>
    </source>
</evidence>
<feature type="transmembrane region" description="Helical" evidence="22">
    <location>
        <begin position="20"/>
        <end position="41"/>
    </location>
</feature>
<evidence type="ECO:0000256" key="11">
    <source>
        <dbReference type="ARBA" id="ARBA00022729"/>
    </source>
</evidence>
<evidence type="ECO:0000256" key="21">
    <source>
        <dbReference type="ARBA" id="ARBA00048679"/>
    </source>
</evidence>
<evidence type="ECO:0000256" key="5">
    <source>
        <dbReference type="ARBA" id="ARBA00022475"/>
    </source>
</evidence>
<reference evidence="24 25" key="3">
    <citation type="submission" date="2019-11" db="EMBL/GenBank/DDBJ databases">
        <title>A de novo genome assembly of a pear dwarfing rootstock.</title>
        <authorList>
            <person name="Wang F."/>
            <person name="Wang J."/>
            <person name="Li S."/>
            <person name="Zhang Y."/>
            <person name="Fang M."/>
            <person name="Ma L."/>
            <person name="Zhao Y."/>
            <person name="Jiang S."/>
        </authorList>
    </citation>
    <scope>NUCLEOTIDE SEQUENCE [LARGE SCALE GENOMIC DNA]</scope>
    <source>
        <strain evidence="24">S2</strain>
        <tissue evidence="24">Leaf</tissue>
    </source>
</reference>
<keyword evidence="11" id="KW-0732">Signal</keyword>